<keyword evidence="3" id="KW-1185">Reference proteome</keyword>
<dbReference type="PRINTS" id="PR00359">
    <property type="entry name" value="BP450"/>
</dbReference>
<dbReference type="GO" id="GO:0005506">
    <property type="term" value="F:iron ion binding"/>
    <property type="evidence" value="ECO:0007669"/>
    <property type="project" value="InterPro"/>
</dbReference>
<comment type="similarity">
    <text evidence="1">Belongs to the cytochrome P450 family.</text>
</comment>
<name>A0A927EW47_9ACTN</name>
<dbReference type="InterPro" id="IPR002397">
    <property type="entry name" value="Cyt_P450_B"/>
</dbReference>
<dbReference type="AlphaFoldDB" id="A0A927EW47"/>
<dbReference type="GO" id="GO:0016705">
    <property type="term" value="F:oxidoreductase activity, acting on paired donors, with incorporation or reduction of molecular oxygen"/>
    <property type="evidence" value="ECO:0007669"/>
    <property type="project" value="InterPro"/>
</dbReference>
<accession>A0A927EW47</accession>
<dbReference type="PANTHER" id="PTHR46696:SF1">
    <property type="entry name" value="CYTOCHROME P450 YJIB-RELATED"/>
    <property type="match status" value="1"/>
</dbReference>
<evidence type="ECO:0000313" key="3">
    <source>
        <dbReference type="Proteomes" id="UP000632289"/>
    </source>
</evidence>
<sequence>MTTETAPLALYGPAFAADPHGHYARLRAQGPLARVALSPGVEATLVVDYQTALDLLRDEHRFTRDPRRWQSTLPADSPILPMLGYRPTALFSDGEVHTRYRRAINDTLAFIQPHVLQSQVTEVARQLVARFAATGTADLIHGYARQLPLHVFNTWFGVPPEDSERLVAGMAGMLESREQAAAAYADLVAVVTDLVADRRAAPRRDLTSYFLRHRADLDNDETVRQITLTMSAGHEPTTNLIGNALFHLLSSPQAAGSVLGGATTAREAIDDVLWSDPPLSSFSAHYPRHDLEFHGHLLRADEPVLVSYAAANAEAAPGAGERDVRSGQSAHLAWGAGPHRCPARQPALLIAMTAVEQLTGQLCDMELAVPGDELIWRPGPFHRALTHLPVRFTPLAV</sequence>
<protein>
    <submittedName>
        <fullName evidence="2">Cytochrome P450</fullName>
    </submittedName>
</protein>
<dbReference type="GO" id="GO:0020037">
    <property type="term" value="F:heme binding"/>
    <property type="evidence" value="ECO:0007669"/>
    <property type="project" value="InterPro"/>
</dbReference>
<dbReference type="Proteomes" id="UP000632289">
    <property type="component" value="Unassembled WGS sequence"/>
</dbReference>
<evidence type="ECO:0000313" key="2">
    <source>
        <dbReference type="EMBL" id="MBD3931149.1"/>
    </source>
</evidence>
<dbReference type="GO" id="GO:0004497">
    <property type="term" value="F:monooxygenase activity"/>
    <property type="evidence" value="ECO:0007669"/>
    <property type="project" value="InterPro"/>
</dbReference>
<dbReference type="RefSeq" id="WP_191208457.1">
    <property type="nucleotide sequence ID" value="NZ_BAABKL010000032.1"/>
</dbReference>
<dbReference type="EMBL" id="JACXYU010000002">
    <property type="protein sequence ID" value="MBD3931149.1"/>
    <property type="molecule type" value="Genomic_DNA"/>
</dbReference>
<gene>
    <name evidence="2" type="ORF">IF129_06195</name>
</gene>
<dbReference type="Gene3D" id="1.10.630.10">
    <property type="entry name" value="Cytochrome P450"/>
    <property type="match status" value="1"/>
</dbReference>
<evidence type="ECO:0000256" key="1">
    <source>
        <dbReference type="ARBA" id="ARBA00010617"/>
    </source>
</evidence>
<dbReference type="InterPro" id="IPR036396">
    <property type="entry name" value="Cyt_P450_sf"/>
</dbReference>
<reference evidence="2" key="1">
    <citation type="submission" date="2020-09" db="EMBL/GenBank/DDBJ databases">
        <title>Secondary metabolite and genome analysis of marine Streptomyces chumphonensis KK1-2T.</title>
        <authorList>
            <person name="Phongsopitanun W."/>
            <person name="Kanchanasin P."/>
            <person name="Pittayakhajonwut P."/>
            <person name="Suwanborirux K."/>
            <person name="Tanasupawat S."/>
        </authorList>
    </citation>
    <scope>NUCLEOTIDE SEQUENCE</scope>
    <source>
        <strain evidence="2">KK1-2</strain>
    </source>
</reference>
<organism evidence="2 3">
    <name type="scientific">Streptomyces chumphonensis</name>
    <dbReference type="NCBI Taxonomy" id="1214925"/>
    <lineage>
        <taxon>Bacteria</taxon>
        <taxon>Bacillati</taxon>
        <taxon>Actinomycetota</taxon>
        <taxon>Actinomycetes</taxon>
        <taxon>Kitasatosporales</taxon>
        <taxon>Streptomycetaceae</taxon>
        <taxon>Streptomyces</taxon>
    </lineage>
</organism>
<comment type="caution">
    <text evidence="2">The sequence shown here is derived from an EMBL/GenBank/DDBJ whole genome shotgun (WGS) entry which is preliminary data.</text>
</comment>
<dbReference type="SUPFAM" id="SSF48264">
    <property type="entry name" value="Cytochrome P450"/>
    <property type="match status" value="1"/>
</dbReference>
<dbReference type="PANTHER" id="PTHR46696">
    <property type="entry name" value="P450, PUTATIVE (EUROFUNG)-RELATED"/>
    <property type="match status" value="1"/>
</dbReference>
<proteinExistence type="inferred from homology"/>